<comment type="caution">
    <text evidence="1">The sequence shown here is derived from an EMBL/GenBank/DDBJ whole genome shotgun (WGS) entry which is preliminary data.</text>
</comment>
<dbReference type="Proteomes" id="UP000003613">
    <property type="component" value="Unassembled WGS sequence"/>
</dbReference>
<name>I4H6V7_MICAE</name>
<accession>I4H6V7</accession>
<gene>
    <name evidence="1" type="ORF">MICAF_3160001</name>
</gene>
<sequence length="97" mass="11184">MDAFQEFLEKYRDQLPIKSGKGWGSCTCSCHLPDSGMRHFQACCQPSQAEIAELLELFRQDPEAEVMLHKCINQLRQDFNFDNLGRLGGLLRNFGRF</sequence>
<dbReference type="RefSeq" id="WP_002787647.1">
    <property type="nucleotide sequence ID" value="NZ_HE973360.1"/>
</dbReference>
<proteinExistence type="predicted"/>
<dbReference type="HOGENOM" id="CLU_2343535_0_0_3"/>
<evidence type="ECO:0000313" key="1">
    <source>
        <dbReference type="EMBL" id="CCI17781.1"/>
    </source>
</evidence>
<dbReference type="EMBL" id="CAIM01000242">
    <property type="protein sequence ID" value="CCI17781.1"/>
    <property type="molecule type" value="Genomic_DNA"/>
</dbReference>
<protein>
    <submittedName>
        <fullName evidence="1">Uncharacterized protein</fullName>
    </submittedName>
</protein>
<dbReference type="AlphaFoldDB" id="I4H6V7"/>
<evidence type="ECO:0000313" key="2">
    <source>
        <dbReference type="Proteomes" id="UP000003613"/>
    </source>
</evidence>
<organism evidence="1 2">
    <name type="scientific">Microcystis aeruginosa PCC 9807</name>
    <dbReference type="NCBI Taxonomy" id="1160283"/>
    <lineage>
        <taxon>Bacteria</taxon>
        <taxon>Bacillati</taxon>
        <taxon>Cyanobacteriota</taxon>
        <taxon>Cyanophyceae</taxon>
        <taxon>Oscillatoriophycideae</taxon>
        <taxon>Chroococcales</taxon>
        <taxon>Microcystaceae</taxon>
        <taxon>Microcystis</taxon>
    </lineage>
</organism>
<reference evidence="1 2" key="1">
    <citation type="submission" date="2012-04" db="EMBL/GenBank/DDBJ databases">
        <authorList>
            <person name="Genoscope - CEA"/>
        </authorList>
    </citation>
    <scope>NUCLEOTIDE SEQUENCE [LARGE SCALE GENOMIC DNA]</scope>
    <source>
        <strain evidence="1 2">9807</strain>
    </source>
</reference>